<evidence type="ECO:0000256" key="8">
    <source>
        <dbReference type="ARBA" id="ARBA00023150"/>
    </source>
</evidence>
<evidence type="ECO:0000256" key="6">
    <source>
        <dbReference type="ARBA" id="ARBA00022723"/>
    </source>
</evidence>
<dbReference type="SUPFAM" id="SSF63867">
    <property type="entry name" value="MoeA C-terminal domain-like"/>
    <property type="match status" value="1"/>
</dbReference>
<dbReference type="EMBL" id="MLJW01000109">
    <property type="protein sequence ID" value="OIQ99225.1"/>
    <property type="molecule type" value="Genomic_DNA"/>
</dbReference>
<dbReference type="GO" id="GO:0006777">
    <property type="term" value="P:Mo-molybdopterin cofactor biosynthetic process"/>
    <property type="evidence" value="ECO:0007669"/>
    <property type="project" value="UniProtKB-KW"/>
</dbReference>
<dbReference type="InterPro" id="IPR036425">
    <property type="entry name" value="MoaB/Mog-like_dom_sf"/>
</dbReference>
<organism evidence="11">
    <name type="scientific">mine drainage metagenome</name>
    <dbReference type="NCBI Taxonomy" id="410659"/>
    <lineage>
        <taxon>unclassified sequences</taxon>
        <taxon>metagenomes</taxon>
        <taxon>ecological metagenomes</taxon>
    </lineage>
</organism>
<dbReference type="Gene3D" id="2.40.340.10">
    <property type="entry name" value="MoeA, C-terminal, domain IV"/>
    <property type="match status" value="1"/>
</dbReference>
<dbReference type="GO" id="GO:0061599">
    <property type="term" value="F:molybdopterin molybdotransferase activity"/>
    <property type="evidence" value="ECO:0007669"/>
    <property type="project" value="UniProtKB-EC"/>
</dbReference>
<gene>
    <name evidence="11" type="primary">moeA_7</name>
    <name evidence="11" type="ORF">GALL_188070</name>
</gene>
<dbReference type="Pfam" id="PF03454">
    <property type="entry name" value="MoeA_C"/>
    <property type="match status" value="1"/>
</dbReference>
<feature type="domain" description="MoaB/Mog" evidence="10">
    <location>
        <begin position="194"/>
        <end position="331"/>
    </location>
</feature>
<dbReference type="SUPFAM" id="SSF53218">
    <property type="entry name" value="Molybdenum cofactor biosynthesis proteins"/>
    <property type="match status" value="1"/>
</dbReference>
<dbReference type="PANTHER" id="PTHR10192">
    <property type="entry name" value="MOLYBDOPTERIN BIOSYNTHESIS PROTEIN"/>
    <property type="match status" value="1"/>
</dbReference>
<dbReference type="AlphaFoldDB" id="A0A1J5RU27"/>
<dbReference type="EC" id="2.10.1.1" evidence="3"/>
<dbReference type="Gene3D" id="2.170.190.11">
    <property type="entry name" value="Molybdopterin biosynthesis moea protein, domain 3"/>
    <property type="match status" value="1"/>
</dbReference>
<dbReference type="Pfam" id="PF03453">
    <property type="entry name" value="MoeA_N"/>
    <property type="match status" value="1"/>
</dbReference>
<evidence type="ECO:0000313" key="11">
    <source>
        <dbReference type="EMBL" id="OIQ99225.1"/>
    </source>
</evidence>
<dbReference type="InterPro" id="IPR005110">
    <property type="entry name" value="MoeA_linker/N"/>
</dbReference>
<comment type="caution">
    <text evidence="11">The sequence shown here is derived from an EMBL/GenBank/DDBJ whole genome shotgun (WGS) entry which is preliminary data.</text>
</comment>
<dbReference type="FunFam" id="2.40.340.10:FF:000003">
    <property type="entry name" value="Molybdopterin molybdenumtransferase"/>
    <property type="match status" value="1"/>
</dbReference>
<dbReference type="InterPro" id="IPR001453">
    <property type="entry name" value="MoaB/Mog_dom"/>
</dbReference>
<keyword evidence="5 11" id="KW-0808">Transferase</keyword>
<dbReference type="Gene3D" id="3.90.105.10">
    <property type="entry name" value="Molybdopterin biosynthesis moea protein, domain 2"/>
    <property type="match status" value="1"/>
</dbReference>
<keyword evidence="7" id="KW-0460">Magnesium</keyword>
<accession>A0A1J5RU27</accession>
<comment type="cofactor">
    <cofactor evidence="1">
        <name>Mg(2+)</name>
        <dbReference type="ChEBI" id="CHEBI:18420"/>
    </cofactor>
</comment>
<keyword evidence="6" id="KW-0479">Metal-binding</keyword>
<dbReference type="PANTHER" id="PTHR10192:SF5">
    <property type="entry name" value="GEPHYRIN"/>
    <property type="match status" value="1"/>
</dbReference>
<evidence type="ECO:0000259" key="10">
    <source>
        <dbReference type="SMART" id="SM00852"/>
    </source>
</evidence>
<proteinExistence type="predicted"/>
<dbReference type="CDD" id="cd00887">
    <property type="entry name" value="MoeA"/>
    <property type="match status" value="1"/>
</dbReference>
<name>A0A1J5RU27_9ZZZZ</name>
<dbReference type="GO" id="GO:0005829">
    <property type="term" value="C:cytosol"/>
    <property type="evidence" value="ECO:0007669"/>
    <property type="project" value="TreeGrafter"/>
</dbReference>
<evidence type="ECO:0000256" key="1">
    <source>
        <dbReference type="ARBA" id="ARBA00001946"/>
    </source>
</evidence>
<dbReference type="GO" id="GO:0046872">
    <property type="term" value="F:metal ion binding"/>
    <property type="evidence" value="ECO:0007669"/>
    <property type="project" value="UniProtKB-KW"/>
</dbReference>
<dbReference type="FunFam" id="3.40.980.10:FF:000004">
    <property type="entry name" value="Molybdopterin molybdenumtransferase"/>
    <property type="match status" value="1"/>
</dbReference>
<keyword evidence="4" id="KW-0500">Molybdenum</keyword>
<evidence type="ECO:0000256" key="4">
    <source>
        <dbReference type="ARBA" id="ARBA00022505"/>
    </source>
</evidence>
<evidence type="ECO:0000256" key="9">
    <source>
        <dbReference type="ARBA" id="ARBA00047317"/>
    </source>
</evidence>
<dbReference type="UniPathway" id="UPA00344"/>
<dbReference type="InterPro" id="IPR036688">
    <property type="entry name" value="MoeA_C_domain_IV_sf"/>
</dbReference>
<dbReference type="NCBIfam" id="TIGR00177">
    <property type="entry name" value="molyb_syn"/>
    <property type="match status" value="1"/>
</dbReference>
<keyword evidence="8" id="KW-0501">Molybdenum cofactor biosynthesis</keyword>
<dbReference type="Gene3D" id="3.40.980.10">
    <property type="entry name" value="MoaB/Mog-like domain"/>
    <property type="match status" value="1"/>
</dbReference>
<reference evidence="11" key="1">
    <citation type="submission" date="2016-10" db="EMBL/GenBank/DDBJ databases">
        <title>Sequence of Gallionella enrichment culture.</title>
        <authorList>
            <person name="Poehlein A."/>
            <person name="Muehling M."/>
            <person name="Daniel R."/>
        </authorList>
    </citation>
    <scope>NUCLEOTIDE SEQUENCE</scope>
</reference>
<evidence type="ECO:0000256" key="7">
    <source>
        <dbReference type="ARBA" id="ARBA00022842"/>
    </source>
</evidence>
<dbReference type="SUPFAM" id="SSF63882">
    <property type="entry name" value="MoeA N-terminal region -like"/>
    <property type="match status" value="1"/>
</dbReference>
<dbReference type="Pfam" id="PF00994">
    <property type="entry name" value="MoCF_biosynth"/>
    <property type="match status" value="1"/>
</dbReference>
<dbReference type="SMART" id="SM00852">
    <property type="entry name" value="MoCF_biosynth"/>
    <property type="match status" value="1"/>
</dbReference>
<dbReference type="InterPro" id="IPR005111">
    <property type="entry name" value="MoeA_C_domain_IV"/>
</dbReference>
<evidence type="ECO:0000256" key="5">
    <source>
        <dbReference type="ARBA" id="ARBA00022679"/>
    </source>
</evidence>
<dbReference type="InterPro" id="IPR036135">
    <property type="entry name" value="MoeA_linker/N_sf"/>
</dbReference>
<protein>
    <recommendedName>
        <fullName evidence="3">molybdopterin molybdotransferase</fullName>
        <ecNumber evidence="3">2.10.1.1</ecNumber>
    </recommendedName>
</protein>
<comment type="pathway">
    <text evidence="2">Cofactor biosynthesis; molybdopterin biosynthesis.</text>
</comment>
<comment type="catalytic activity">
    <reaction evidence="9">
        <text>adenylyl-molybdopterin + molybdate = Mo-molybdopterin + AMP + H(+)</text>
        <dbReference type="Rhea" id="RHEA:35047"/>
        <dbReference type="ChEBI" id="CHEBI:15378"/>
        <dbReference type="ChEBI" id="CHEBI:36264"/>
        <dbReference type="ChEBI" id="CHEBI:62727"/>
        <dbReference type="ChEBI" id="CHEBI:71302"/>
        <dbReference type="ChEBI" id="CHEBI:456215"/>
        <dbReference type="EC" id="2.10.1.1"/>
    </reaction>
</comment>
<evidence type="ECO:0000256" key="2">
    <source>
        <dbReference type="ARBA" id="ARBA00005046"/>
    </source>
</evidence>
<sequence length="419" mass="44374">MNSLLQTLSCADGYDPDALPVSTAQALILAQLAAVPDFERSFVRLGLDRVLAEDVIAPVNVPAHNNSAMDGYALRHAELSAAGETRLAIVGSAFAGRPFEGRLPPGSALRIMTGAIVPEGLDTVVPQEVTRIEGQSVFIPQGQRAGQHFRCAGEDLKAGQPALKAGKRLRPAEIGLLASLGQVEVTLRRRVRVAVFSTGDELCSLGTPLAPGQVYDSNRYTLWSMLTRLGCEVRDLGVVRDDPAALEAALTTAARSSDVVITSGGVSVGEADFVRELMARLGEVAFWKIAMKPGRPMAFGRIGEAWLFGLPGNPVAVMVTFYQFVRPALLKMMGAEPAPLPIFRVPSLAALKKAPGRTEFLRGILSIEGGEWCVQPTGAQGSGILSSMSDANCLIVLEHERGNVAVGDPVSVQAMDGLV</sequence>
<dbReference type="NCBIfam" id="NF045515">
    <property type="entry name" value="Glp_gephyrin"/>
    <property type="match status" value="1"/>
</dbReference>
<evidence type="ECO:0000256" key="3">
    <source>
        <dbReference type="ARBA" id="ARBA00013269"/>
    </source>
</evidence>
<dbReference type="InterPro" id="IPR038987">
    <property type="entry name" value="MoeA-like"/>
</dbReference>